<reference evidence="7 8" key="1">
    <citation type="submission" date="2024-04" db="EMBL/GenBank/DDBJ databases">
        <authorList>
            <person name="Rising A."/>
            <person name="Reimegard J."/>
            <person name="Sonavane S."/>
            <person name="Akerstrom W."/>
            <person name="Nylinder S."/>
            <person name="Hedman E."/>
            <person name="Kallberg Y."/>
        </authorList>
    </citation>
    <scope>NUCLEOTIDE SEQUENCE [LARGE SCALE GENOMIC DNA]</scope>
</reference>
<keyword evidence="2" id="KW-0333">Golgi apparatus</keyword>
<dbReference type="PANTHER" id="PTHR18921:SF2">
    <property type="entry name" value="THYROID RECEPTOR-INTERACTING PROTEIN 11"/>
    <property type="match status" value="1"/>
</dbReference>
<name>A0AAV1ZCY4_9ARAC</name>
<evidence type="ECO:0000256" key="1">
    <source>
        <dbReference type="ARBA" id="ARBA00004555"/>
    </source>
</evidence>
<evidence type="ECO:0000259" key="6">
    <source>
        <dbReference type="PROSITE" id="PS50913"/>
    </source>
</evidence>
<feature type="coiled-coil region" evidence="4">
    <location>
        <begin position="887"/>
        <end position="1115"/>
    </location>
</feature>
<dbReference type="GO" id="GO:0005794">
    <property type="term" value="C:Golgi apparatus"/>
    <property type="evidence" value="ECO:0007669"/>
    <property type="project" value="UniProtKB-SubCell"/>
</dbReference>
<feature type="coiled-coil region" evidence="4">
    <location>
        <begin position="44"/>
        <end position="85"/>
    </location>
</feature>
<accession>A0AAV1ZCY4</accession>
<comment type="subcellular location">
    <subcellularLocation>
        <location evidence="1">Golgi apparatus</location>
    </subcellularLocation>
</comment>
<feature type="compositionally biased region" description="Polar residues" evidence="5">
    <location>
        <begin position="307"/>
        <end position="323"/>
    </location>
</feature>
<keyword evidence="3 4" id="KW-0175">Coiled coil</keyword>
<feature type="coiled-coil region" evidence="4">
    <location>
        <begin position="325"/>
        <end position="398"/>
    </location>
</feature>
<feature type="coiled-coil region" evidence="4">
    <location>
        <begin position="665"/>
        <end position="817"/>
    </location>
</feature>
<feature type="coiled-coil region" evidence="4">
    <location>
        <begin position="564"/>
        <end position="622"/>
    </location>
</feature>
<dbReference type="InterPro" id="IPR000237">
    <property type="entry name" value="GRIP_dom"/>
</dbReference>
<dbReference type="GO" id="GO:0007030">
    <property type="term" value="P:Golgi organization"/>
    <property type="evidence" value="ECO:0007669"/>
    <property type="project" value="TreeGrafter"/>
</dbReference>
<evidence type="ECO:0000313" key="8">
    <source>
        <dbReference type="Proteomes" id="UP001497382"/>
    </source>
</evidence>
<feature type="region of interest" description="Disordered" evidence="5">
    <location>
        <begin position="1231"/>
        <end position="1258"/>
    </location>
</feature>
<dbReference type="GO" id="GO:0006888">
    <property type="term" value="P:endoplasmic reticulum to Golgi vesicle-mediated transport"/>
    <property type="evidence" value="ECO:0007669"/>
    <property type="project" value="TreeGrafter"/>
</dbReference>
<dbReference type="PROSITE" id="PS50913">
    <property type="entry name" value="GRIP"/>
    <property type="match status" value="1"/>
</dbReference>
<keyword evidence="8" id="KW-1185">Reference proteome</keyword>
<sequence length="1291" mass="148309">MSWLGDQFSSITGKITDFTKEVLIENSSSELTDEESYQNGVLSFKELAVLCKEKDQKIEQLMQEKESLEQNIEELDQQHREETSCLLQLKNSAVCENKLLKEKLFEQEKKLSVNPDFPCHDFDLLNKDLKEALVSKMGLNSETLDSSCNKKTQNLITFLQLFSNGCVEENLKDNVVWLSNQKLLLKNNICEENKEDVNNLINKIDNYINFLETANVNRESVFPVLGEICNVINLLVSNIVHLNQELNLAQSDGENSCLGYDNKQFDKFLHASNVAEKHEASSQTSVRAISDATVQSDEVSYNHGAKITSSKHSQTDVSPTIDNKTQENRIALNQLQSSIDTLEQEKAQLQNEISFLKSVLNKTSSSAFIQTDEYVCECESLKAKFDAVNSELSKMEQMFSSQQKEYLAHLNDVKEKLHLKESIVAEKDTVIQSQKNEITSLHDKISSLIENLNSLKRENYKKEVNSFENSREKLSTDSNVGENNGIETKLLQEKITALELEKGKLLCVLNEKSQECSTLKTEVHKLTSIVASEKQALLKLQQDNCELKLSNKEKSDPELTKETIKKLSNIIRDKDFEIESLRQKNSTLTTLIQETSNIPEHLQSLLEEKENLSKQIKLYKTDREKFMVNYNMKDKECRKYMVENKELDSSLLQQREKFDILEQTHQSLVQQYEEKQKSLINAQNEMVTLKQRLADLEQQQVDIKEKYSNLLNQMNSDTIIQVTKDELHDKNAKIEQLTCANEEKDHLIQEKDCMIHDLSQQVKKLKMESEQQQQITQTLEKKISDSMNKVADMKNSLGDLENEKTVLEQKIQDKDAECSLLKDMNERLNMAVKEQEFSIQSMTEKLSSLSQYINSDHSSPSGTVDINQILADSEAMFSKAQDLYRERDETLLALNQSKQENQNLRNEIQRMKSNEIHLKNELERLRQHLLEIEENYTTEALKAEEKQKRLQDELVEVKRRAEITSTAVVDTNQRASIQIASLQEQLSIIANQRDEALSHISSLEDQVLQHSTSVNKLQLVLEQMQRANERKIKEMENKWLLLLEKEKMAYRKLEEQLLIKQRQLEESSQALEAASRLSEQLDAKEEIIANLRSELSKTENKIKSTTQEIDTIKSNTEGKVDRLVMKSLVLGYFSTPPNQKSEVIRLLARVLDFNQEEMERAGIVVGRQSRSQENRGIFSSIFGRLPRLSSEQQQQRPYEPEKSFTTLFVQFLEHESQPIVPIPFPVEKMAQEVSHHKSHLGKKPQTQQNQGSPRKSPLLLDIDSAFPTFTPVPAIEYSASPAPAILKEVLE</sequence>
<evidence type="ECO:0000256" key="5">
    <source>
        <dbReference type="SAM" id="MobiDB-lite"/>
    </source>
</evidence>
<evidence type="ECO:0000313" key="7">
    <source>
        <dbReference type="EMBL" id="CAL1269415.1"/>
    </source>
</evidence>
<proteinExistence type="predicted"/>
<dbReference type="PANTHER" id="PTHR18921">
    <property type="entry name" value="MYOSIN HEAVY CHAIN - RELATED"/>
    <property type="match status" value="1"/>
</dbReference>
<evidence type="ECO:0000256" key="3">
    <source>
        <dbReference type="ARBA" id="ARBA00023054"/>
    </source>
</evidence>
<evidence type="ECO:0000256" key="2">
    <source>
        <dbReference type="ARBA" id="ARBA00023034"/>
    </source>
</evidence>
<comment type="caution">
    <text evidence="7">The sequence shown here is derived from an EMBL/GenBank/DDBJ whole genome shotgun (WGS) entry which is preliminary data.</text>
</comment>
<organism evidence="7 8">
    <name type="scientific">Larinioides sclopetarius</name>
    <dbReference type="NCBI Taxonomy" id="280406"/>
    <lineage>
        <taxon>Eukaryota</taxon>
        <taxon>Metazoa</taxon>
        <taxon>Ecdysozoa</taxon>
        <taxon>Arthropoda</taxon>
        <taxon>Chelicerata</taxon>
        <taxon>Arachnida</taxon>
        <taxon>Araneae</taxon>
        <taxon>Araneomorphae</taxon>
        <taxon>Entelegynae</taxon>
        <taxon>Araneoidea</taxon>
        <taxon>Araneidae</taxon>
        <taxon>Larinioides</taxon>
    </lineage>
</organism>
<feature type="region of interest" description="Disordered" evidence="5">
    <location>
        <begin position="304"/>
        <end position="325"/>
    </location>
</feature>
<gene>
    <name evidence="7" type="ORF">LARSCL_LOCUS4712</name>
</gene>
<protein>
    <recommendedName>
        <fullName evidence="6">GRIP domain-containing protein</fullName>
    </recommendedName>
</protein>
<evidence type="ECO:0000256" key="4">
    <source>
        <dbReference type="SAM" id="Coils"/>
    </source>
</evidence>
<feature type="coiled-coil region" evidence="4">
    <location>
        <begin position="431"/>
        <end position="477"/>
    </location>
</feature>
<dbReference type="EMBL" id="CAXIEN010000040">
    <property type="protein sequence ID" value="CAL1269415.1"/>
    <property type="molecule type" value="Genomic_DNA"/>
</dbReference>
<feature type="domain" description="GRIP" evidence="6">
    <location>
        <begin position="1115"/>
        <end position="1164"/>
    </location>
</feature>
<feature type="compositionally biased region" description="Polar residues" evidence="5">
    <location>
        <begin position="1244"/>
        <end position="1253"/>
    </location>
</feature>
<dbReference type="GO" id="GO:0031267">
    <property type="term" value="F:small GTPase binding"/>
    <property type="evidence" value="ECO:0007669"/>
    <property type="project" value="TreeGrafter"/>
</dbReference>
<dbReference type="Proteomes" id="UP001497382">
    <property type="component" value="Unassembled WGS sequence"/>
</dbReference>